<gene>
    <name evidence="1" type="ORF">CC86DRAFT_401024</name>
</gene>
<dbReference type="Proteomes" id="UP000799424">
    <property type="component" value="Unassembled WGS sequence"/>
</dbReference>
<evidence type="ECO:0000313" key="1">
    <source>
        <dbReference type="EMBL" id="KAF2832257.1"/>
    </source>
</evidence>
<protein>
    <submittedName>
        <fullName evidence="1">Uncharacterized protein</fullName>
    </submittedName>
</protein>
<dbReference type="EMBL" id="MU006217">
    <property type="protein sequence ID" value="KAF2832257.1"/>
    <property type="molecule type" value="Genomic_DNA"/>
</dbReference>
<dbReference type="OrthoDB" id="432970at2759"/>
<proteinExistence type="predicted"/>
<sequence length="344" mass="38950">MSNPACVESAEIKRIERAADTLKATFLTFRDETWHTHIFDVQCFPENIFIFDDPNKSLRWQGWFSHYPEELVDTPDDRAAVLSAMASYDIAHLRKMIEQMLEGMDVILEEVLFSLNPPRRGTCISYGCKAVDLHDFDHWLIRITSCATGNQWAIDIAGAQYDSHISCIPWILACPKLISRTLAVLPFGTMERYAVAMADTKGTDGVEIDVQMKAMQAFHAAIDPGMARKKLSWAVILGKDEKDYVRHRDKILKKGTKAMGDFVLNSHLTKRRVKAERYEKRHFDELVEERNKICQDILGCQPRQVDACMHGLSEEISARLPSPPPGFKAAAVCEQRRIGGHGGE</sequence>
<accession>A0A6A7AHV0</accession>
<organism evidence="1 2">
    <name type="scientific">Ophiobolus disseminans</name>
    <dbReference type="NCBI Taxonomy" id="1469910"/>
    <lineage>
        <taxon>Eukaryota</taxon>
        <taxon>Fungi</taxon>
        <taxon>Dikarya</taxon>
        <taxon>Ascomycota</taxon>
        <taxon>Pezizomycotina</taxon>
        <taxon>Dothideomycetes</taxon>
        <taxon>Pleosporomycetidae</taxon>
        <taxon>Pleosporales</taxon>
        <taxon>Pleosporineae</taxon>
        <taxon>Phaeosphaeriaceae</taxon>
        <taxon>Ophiobolus</taxon>
    </lineage>
</organism>
<keyword evidence="2" id="KW-1185">Reference proteome</keyword>
<dbReference type="AlphaFoldDB" id="A0A6A7AHV0"/>
<evidence type="ECO:0000313" key="2">
    <source>
        <dbReference type="Proteomes" id="UP000799424"/>
    </source>
</evidence>
<reference evidence="1" key="1">
    <citation type="journal article" date="2020" name="Stud. Mycol.">
        <title>101 Dothideomycetes genomes: a test case for predicting lifestyles and emergence of pathogens.</title>
        <authorList>
            <person name="Haridas S."/>
            <person name="Albert R."/>
            <person name="Binder M."/>
            <person name="Bloem J."/>
            <person name="Labutti K."/>
            <person name="Salamov A."/>
            <person name="Andreopoulos B."/>
            <person name="Baker S."/>
            <person name="Barry K."/>
            <person name="Bills G."/>
            <person name="Bluhm B."/>
            <person name="Cannon C."/>
            <person name="Castanera R."/>
            <person name="Culley D."/>
            <person name="Daum C."/>
            <person name="Ezra D."/>
            <person name="Gonzalez J."/>
            <person name="Henrissat B."/>
            <person name="Kuo A."/>
            <person name="Liang C."/>
            <person name="Lipzen A."/>
            <person name="Lutzoni F."/>
            <person name="Magnuson J."/>
            <person name="Mondo S."/>
            <person name="Nolan M."/>
            <person name="Ohm R."/>
            <person name="Pangilinan J."/>
            <person name="Park H.-J."/>
            <person name="Ramirez L."/>
            <person name="Alfaro M."/>
            <person name="Sun H."/>
            <person name="Tritt A."/>
            <person name="Yoshinaga Y."/>
            <person name="Zwiers L.-H."/>
            <person name="Turgeon B."/>
            <person name="Goodwin S."/>
            <person name="Spatafora J."/>
            <person name="Crous P."/>
            <person name="Grigoriev I."/>
        </authorList>
    </citation>
    <scope>NUCLEOTIDE SEQUENCE</scope>
    <source>
        <strain evidence="1">CBS 113818</strain>
    </source>
</reference>
<name>A0A6A7AHV0_9PLEO</name>